<dbReference type="PANTHER" id="PTHR43194">
    <property type="entry name" value="HYDROLASE ALPHA/BETA FOLD FAMILY"/>
    <property type="match status" value="1"/>
</dbReference>
<gene>
    <name evidence="2" type="ORF">JCM19239_1313</name>
</gene>
<dbReference type="SUPFAM" id="SSF53474">
    <property type="entry name" value="alpha/beta-Hydrolases"/>
    <property type="match status" value="1"/>
</dbReference>
<name>A0ABQ0JQA1_9VIBR</name>
<dbReference type="Proteomes" id="UP000029223">
    <property type="component" value="Unassembled WGS sequence"/>
</dbReference>
<organism evidence="2 3">
    <name type="scientific">Vibrio variabilis</name>
    <dbReference type="NCBI Taxonomy" id="990271"/>
    <lineage>
        <taxon>Bacteria</taxon>
        <taxon>Pseudomonadati</taxon>
        <taxon>Pseudomonadota</taxon>
        <taxon>Gammaproteobacteria</taxon>
        <taxon>Vibrionales</taxon>
        <taxon>Vibrionaceae</taxon>
        <taxon>Vibrio</taxon>
    </lineage>
</organism>
<feature type="signal peptide" evidence="1">
    <location>
        <begin position="1"/>
        <end position="18"/>
    </location>
</feature>
<keyword evidence="1" id="KW-0732">Signal</keyword>
<dbReference type="InterPro" id="IPR050228">
    <property type="entry name" value="Carboxylesterase_BioH"/>
</dbReference>
<accession>A0ABQ0JQA1</accession>
<feature type="chain" id="PRO_5046495221" evidence="1">
    <location>
        <begin position="19"/>
        <end position="251"/>
    </location>
</feature>
<evidence type="ECO:0000313" key="3">
    <source>
        <dbReference type="Proteomes" id="UP000029223"/>
    </source>
</evidence>
<dbReference type="Gene3D" id="3.40.50.1820">
    <property type="entry name" value="alpha/beta hydrolase"/>
    <property type="match status" value="1"/>
</dbReference>
<proteinExistence type="predicted"/>
<dbReference type="CDD" id="cd12809">
    <property type="entry name" value="Esterase_713_like-2"/>
    <property type="match status" value="1"/>
</dbReference>
<evidence type="ECO:0000256" key="1">
    <source>
        <dbReference type="SAM" id="SignalP"/>
    </source>
</evidence>
<comment type="caution">
    <text evidence="2">The sequence shown here is derived from an EMBL/GenBank/DDBJ whole genome shotgun (WGS) entry which is preliminary data.</text>
</comment>
<dbReference type="PANTHER" id="PTHR43194:SF4">
    <property type="entry name" value="AB HYDROLASE-1 DOMAIN-CONTAINING PROTEIN"/>
    <property type="match status" value="1"/>
</dbReference>
<keyword evidence="3" id="KW-1185">Reference proteome</keyword>
<reference evidence="3" key="1">
    <citation type="submission" date="2014-09" db="EMBL/GenBank/DDBJ databases">
        <title>Vibrio variabilis JCM 19239. (C206) whole genome shotgun sequence.</title>
        <authorList>
            <person name="Sawabe T."/>
            <person name="Meirelles P."/>
            <person name="Nakanishi M."/>
            <person name="Sayaka M."/>
            <person name="Hattori M."/>
            <person name="Ohkuma M."/>
        </authorList>
    </citation>
    <scope>NUCLEOTIDE SEQUENCE [LARGE SCALE GENOMIC DNA]</scope>
    <source>
        <strain evidence="3">JCM 19239</strain>
    </source>
</reference>
<evidence type="ECO:0000313" key="2">
    <source>
        <dbReference type="EMBL" id="GAL30943.1"/>
    </source>
</evidence>
<protein>
    <submittedName>
        <fullName evidence="2">Exported protein</fullName>
    </submittedName>
</protein>
<dbReference type="EMBL" id="BBMS01000120">
    <property type="protein sequence ID" value="GAL30943.1"/>
    <property type="molecule type" value="Genomic_DNA"/>
</dbReference>
<reference evidence="3" key="2">
    <citation type="submission" date="2014-09" db="EMBL/GenBank/DDBJ databases">
        <authorList>
            <consortium name="NBRP consortium"/>
            <person name="Sawabe T."/>
            <person name="Meirelles P."/>
            <person name="Nakanishi M."/>
            <person name="Sayaka M."/>
            <person name="Hattori M."/>
            <person name="Ohkuma M."/>
        </authorList>
    </citation>
    <scope>NUCLEOTIDE SEQUENCE [LARGE SCALE GENOMIC DNA]</scope>
    <source>
        <strain evidence="3">JCM 19239</strain>
    </source>
</reference>
<dbReference type="InterPro" id="IPR029058">
    <property type="entry name" value="AB_hydrolase_fold"/>
</dbReference>
<sequence>MIKGLIKVLALISLTVSAANSTTNQYQSEVFFVGGQYKKVNNSTLFTGQMFVEKWTPEKVTQPLPIVLIHGAGQSAVNWMTTPDGRKGWAHYFINQGYVVYMVDQPARSRSAWHPATNGDLRIFSAEVIEKKFTASAQFEGQWPQAGLHTQWPGSGRQGDPVFDQYYSSIVESLKSHVESSELVSAAGVALLDKIGPAILLTHSQSGPFGWLIADKRPNLVKAIVTIDLVAHQSKTKLENQACLGESVLFQ</sequence>